<feature type="transmembrane region" description="Helical" evidence="1">
    <location>
        <begin position="6"/>
        <end position="21"/>
    </location>
</feature>
<accession>A0A0F9NAA8</accession>
<reference evidence="2" key="1">
    <citation type="journal article" date="2015" name="Nature">
        <title>Complex archaea that bridge the gap between prokaryotes and eukaryotes.</title>
        <authorList>
            <person name="Spang A."/>
            <person name="Saw J.H."/>
            <person name="Jorgensen S.L."/>
            <person name="Zaremba-Niedzwiedzka K."/>
            <person name="Martijn J."/>
            <person name="Lind A.E."/>
            <person name="van Eijk R."/>
            <person name="Schleper C."/>
            <person name="Guy L."/>
            <person name="Ettema T.J."/>
        </authorList>
    </citation>
    <scope>NUCLEOTIDE SEQUENCE</scope>
</reference>
<evidence type="ECO:0000313" key="2">
    <source>
        <dbReference type="EMBL" id="KKN08852.1"/>
    </source>
</evidence>
<organism evidence="2">
    <name type="scientific">marine sediment metagenome</name>
    <dbReference type="NCBI Taxonomy" id="412755"/>
    <lineage>
        <taxon>unclassified sequences</taxon>
        <taxon>metagenomes</taxon>
        <taxon>ecological metagenomes</taxon>
    </lineage>
</organism>
<keyword evidence="1" id="KW-0812">Transmembrane</keyword>
<feature type="transmembrane region" description="Helical" evidence="1">
    <location>
        <begin position="92"/>
        <end position="116"/>
    </location>
</feature>
<dbReference type="EMBL" id="LAZR01004411">
    <property type="protein sequence ID" value="KKN08852.1"/>
    <property type="molecule type" value="Genomic_DNA"/>
</dbReference>
<sequence length="122" mass="14498">MGVPILIGLIIYLIYFLKLFQKKYKTISFSNNLNLHHYTSLFPKEEYRKIDDLSDYLKLAENYSAKDDLKTLFLLYFYQANYNRIGLKVRKCLIIGTIDLIVSIIISFGILIWLIWCFPQLF</sequence>
<dbReference type="AlphaFoldDB" id="A0A0F9NAA8"/>
<keyword evidence="1" id="KW-1133">Transmembrane helix</keyword>
<protein>
    <submittedName>
        <fullName evidence="2">Uncharacterized protein</fullName>
    </submittedName>
</protein>
<proteinExistence type="predicted"/>
<keyword evidence="1" id="KW-0472">Membrane</keyword>
<comment type="caution">
    <text evidence="2">The sequence shown here is derived from an EMBL/GenBank/DDBJ whole genome shotgun (WGS) entry which is preliminary data.</text>
</comment>
<evidence type="ECO:0000256" key="1">
    <source>
        <dbReference type="SAM" id="Phobius"/>
    </source>
</evidence>
<name>A0A0F9NAA8_9ZZZZ</name>
<gene>
    <name evidence="2" type="ORF">LCGC14_1052600</name>
</gene>